<accession>A0A5M3Z7H1</accession>
<protein>
    <submittedName>
        <fullName evidence="1">Uncharacterized protein</fullName>
    </submittedName>
</protein>
<keyword evidence="2" id="KW-1185">Reference proteome</keyword>
<dbReference type="EMBL" id="BLJY01000009">
    <property type="protein sequence ID" value="GFF18735.1"/>
    <property type="molecule type" value="Genomic_DNA"/>
</dbReference>
<evidence type="ECO:0000313" key="1">
    <source>
        <dbReference type="EMBL" id="GFF18735.1"/>
    </source>
</evidence>
<evidence type="ECO:0000313" key="2">
    <source>
        <dbReference type="Proteomes" id="UP000452235"/>
    </source>
</evidence>
<reference evidence="1 2" key="1">
    <citation type="submission" date="2020-01" db="EMBL/GenBank/DDBJ databases">
        <title>Aspergillus terreus IFO 6365 whole genome shotgun sequence.</title>
        <authorList>
            <person name="Kanamasa S."/>
            <person name="Takahashi H."/>
        </authorList>
    </citation>
    <scope>NUCLEOTIDE SEQUENCE [LARGE SCALE GENOMIC DNA]</scope>
    <source>
        <strain evidence="1 2">IFO 6365</strain>
    </source>
</reference>
<sequence>MTDPGALFIKLRAPKFCILVFGPDPSDLGDLQVLFQMVQQLKLKKIVIAEGHSALGHRQLIKCPMDSDDINELDKMADLIAESDATNQVYQAHQGTSVAIHPARRTGMPEV</sequence>
<comment type="caution">
    <text evidence="1">The sequence shown here is derived from an EMBL/GenBank/DDBJ whole genome shotgun (WGS) entry which is preliminary data.</text>
</comment>
<gene>
    <name evidence="1" type="ORF">ATEIFO6365_0009009800</name>
</gene>
<organism evidence="1 2">
    <name type="scientific">Aspergillus terreus</name>
    <dbReference type="NCBI Taxonomy" id="33178"/>
    <lineage>
        <taxon>Eukaryota</taxon>
        <taxon>Fungi</taxon>
        <taxon>Dikarya</taxon>
        <taxon>Ascomycota</taxon>
        <taxon>Pezizomycotina</taxon>
        <taxon>Eurotiomycetes</taxon>
        <taxon>Eurotiomycetidae</taxon>
        <taxon>Eurotiales</taxon>
        <taxon>Aspergillaceae</taxon>
        <taxon>Aspergillus</taxon>
        <taxon>Aspergillus subgen. Circumdati</taxon>
    </lineage>
</organism>
<dbReference type="VEuPathDB" id="FungiDB:ATEG_07495"/>
<name>A0A5M3Z7H1_ASPTE</name>
<dbReference type="Proteomes" id="UP000452235">
    <property type="component" value="Unassembled WGS sequence"/>
</dbReference>
<proteinExistence type="predicted"/>
<dbReference type="AlphaFoldDB" id="A0A5M3Z7H1"/>